<gene>
    <name evidence="1" type="ORF">CASFOL_036161</name>
</gene>
<evidence type="ECO:0000313" key="1">
    <source>
        <dbReference type="EMBL" id="KAL3621249.1"/>
    </source>
</evidence>
<organism evidence="1 2">
    <name type="scientific">Castilleja foliolosa</name>
    <dbReference type="NCBI Taxonomy" id="1961234"/>
    <lineage>
        <taxon>Eukaryota</taxon>
        <taxon>Viridiplantae</taxon>
        <taxon>Streptophyta</taxon>
        <taxon>Embryophyta</taxon>
        <taxon>Tracheophyta</taxon>
        <taxon>Spermatophyta</taxon>
        <taxon>Magnoliopsida</taxon>
        <taxon>eudicotyledons</taxon>
        <taxon>Gunneridae</taxon>
        <taxon>Pentapetalae</taxon>
        <taxon>asterids</taxon>
        <taxon>lamiids</taxon>
        <taxon>Lamiales</taxon>
        <taxon>Orobanchaceae</taxon>
        <taxon>Pedicularideae</taxon>
        <taxon>Castillejinae</taxon>
        <taxon>Castilleja</taxon>
    </lineage>
</organism>
<proteinExistence type="predicted"/>
<protein>
    <submittedName>
        <fullName evidence="1">Uncharacterized protein</fullName>
    </submittedName>
</protein>
<evidence type="ECO:0000313" key="2">
    <source>
        <dbReference type="Proteomes" id="UP001632038"/>
    </source>
</evidence>
<dbReference type="EMBL" id="JAVIJP010000066">
    <property type="protein sequence ID" value="KAL3621249.1"/>
    <property type="molecule type" value="Genomic_DNA"/>
</dbReference>
<sequence>MTILPSLDKNENWDLKPPNPIFTHTIVQTLIQIFALSQLEDILTSAARIGGSATAHSNDDIKVGLVAERVAWRVVYALLCGGGDSRGGGGDLIYRPRLDGSQKVTIESYPNAIPDFVYHL</sequence>
<name>A0ABD3BVX7_9LAMI</name>
<keyword evidence="2" id="KW-1185">Reference proteome</keyword>
<reference evidence="2" key="1">
    <citation type="journal article" date="2024" name="IScience">
        <title>Strigolactones Initiate the Formation of Haustorium-like Structures in Castilleja.</title>
        <authorList>
            <person name="Buerger M."/>
            <person name="Peterson D."/>
            <person name="Chory J."/>
        </authorList>
    </citation>
    <scope>NUCLEOTIDE SEQUENCE [LARGE SCALE GENOMIC DNA]</scope>
</reference>
<comment type="caution">
    <text evidence="1">The sequence shown here is derived from an EMBL/GenBank/DDBJ whole genome shotgun (WGS) entry which is preliminary data.</text>
</comment>
<accession>A0ABD3BVX7</accession>
<dbReference type="AlphaFoldDB" id="A0ABD3BVX7"/>
<dbReference type="Proteomes" id="UP001632038">
    <property type="component" value="Unassembled WGS sequence"/>
</dbReference>